<dbReference type="NCBIfam" id="TIGR00745">
    <property type="entry name" value="apbA_panE"/>
    <property type="match status" value="1"/>
</dbReference>
<evidence type="ECO:0000256" key="4">
    <source>
        <dbReference type="ARBA" id="ARBA00019465"/>
    </source>
</evidence>
<evidence type="ECO:0000256" key="11">
    <source>
        <dbReference type="ARBA" id="ARBA00056765"/>
    </source>
</evidence>
<comment type="catalytic activity">
    <reaction evidence="10">
        <text>(R)-pantoate + NAD(+) = 2-dehydropantoate + NADH + H(+)</text>
        <dbReference type="Rhea" id="RHEA:61292"/>
        <dbReference type="ChEBI" id="CHEBI:11561"/>
        <dbReference type="ChEBI" id="CHEBI:15378"/>
        <dbReference type="ChEBI" id="CHEBI:15980"/>
        <dbReference type="ChEBI" id="CHEBI:57540"/>
        <dbReference type="ChEBI" id="CHEBI:57945"/>
    </reaction>
    <physiologicalReaction direction="right-to-left" evidence="10">
        <dbReference type="Rhea" id="RHEA:61294"/>
    </physiologicalReaction>
</comment>
<dbReference type="GO" id="GO:0015940">
    <property type="term" value="P:pantothenate biosynthetic process"/>
    <property type="evidence" value="ECO:0007669"/>
    <property type="project" value="InterPro"/>
</dbReference>
<dbReference type="UniPathway" id="UPA00241"/>
<dbReference type="Gene3D" id="1.10.1040.10">
    <property type="entry name" value="N-(1-d-carboxylethyl)-l-norvaline Dehydrogenase, domain 2"/>
    <property type="match status" value="1"/>
</dbReference>
<dbReference type="InterPro" id="IPR051402">
    <property type="entry name" value="KPR-Related"/>
</dbReference>
<sequence>MKFAVFGAGGVGGYLGARLADAGHEVHLVARGDHLAALESDGLRLESVRGDAAIDLPATDDPADIGPCDCVLFCVKAHDTRDAAPDLEPLLGDDTAVVSFQNGVDNEEWLAEEIGADHVVGGVAYIFSTIGEPGVVEHTGGPARFVYGELDGERTARIEELDAALSESEGVDAVLAADIRVELWRKFAFICAQAGMTATTRLPVGEIRETDASWAMYRRLIEEVCAVGRAEGVDLPEDTVDEWLEFARDLEPEMYSSLHYDLTHDKRLELEALHGSVVRHADAVDIDAPMNEAVHAILRPWADRAERQLSIDFSV</sequence>
<name>A0A4P8WIP1_9EURY</name>
<evidence type="ECO:0000259" key="14">
    <source>
        <dbReference type="Pfam" id="PF08546"/>
    </source>
</evidence>
<dbReference type="SUPFAM" id="SSF48179">
    <property type="entry name" value="6-phosphogluconate dehydrogenase C-terminal domain-like"/>
    <property type="match status" value="1"/>
</dbReference>
<evidence type="ECO:0000256" key="12">
    <source>
        <dbReference type="RuleBase" id="RU362068"/>
    </source>
</evidence>
<accession>A0A4P8WIP1</accession>
<feature type="domain" description="Ketopantoate reductase C-terminal" evidence="14">
    <location>
        <begin position="178"/>
        <end position="299"/>
    </location>
</feature>
<dbReference type="PANTHER" id="PTHR21708">
    <property type="entry name" value="PROBABLE 2-DEHYDROPANTOATE 2-REDUCTASE"/>
    <property type="match status" value="1"/>
</dbReference>
<keyword evidence="5 12" id="KW-0521">NADP</keyword>
<dbReference type="FunFam" id="1.10.1040.10:FF:000017">
    <property type="entry name" value="2-dehydropantoate 2-reductase"/>
    <property type="match status" value="1"/>
</dbReference>
<dbReference type="Gene3D" id="3.40.50.720">
    <property type="entry name" value="NAD(P)-binding Rossmann-like Domain"/>
    <property type="match status" value="1"/>
</dbReference>
<evidence type="ECO:0000256" key="10">
    <source>
        <dbReference type="ARBA" id="ARBA00048196"/>
    </source>
</evidence>
<keyword evidence="7 12" id="KW-0560">Oxidoreductase</keyword>
<dbReference type="GO" id="GO:0008677">
    <property type="term" value="F:2-dehydropantoate 2-reductase activity"/>
    <property type="evidence" value="ECO:0007669"/>
    <property type="project" value="UniProtKB-EC"/>
</dbReference>
<dbReference type="PANTHER" id="PTHR21708:SF26">
    <property type="entry name" value="2-DEHYDROPANTOATE 2-REDUCTASE"/>
    <property type="match status" value="1"/>
</dbReference>
<comment type="function">
    <text evidence="12">Catalyzes the NADPH-dependent reduction of ketopantoate into pantoic acid.</text>
</comment>
<keyword evidence="6 12" id="KW-0173">Coenzyme A biosynthesis</keyword>
<dbReference type="InterPro" id="IPR013328">
    <property type="entry name" value="6PGD_dom2"/>
</dbReference>
<dbReference type="SUPFAM" id="SSF51735">
    <property type="entry name" value="NAD(P)-binding Rossmann-fold domains"/>
    <property type="match status" value="1"/>
</dbReference>
<evidence type="ECO:0000256" key="5">
    <source>
        <dbReference type="ARBA" id="ARBA00022857"/>
    </source>
</evidence>
<dbReference type="InterPro" id="IPR013752">
    <property type="entry name" value="KPA_reductase"/>
</dbReference>
<dbReference type="InterPro" id="IPR013332">
    <property type="entry name" value="KPR_N"/>
</dbReference>
<comment type="function">
    <text evidence="11">Catalyzes the NAD(P)H-dependent reduction of ketopantoate into pantoic acid.</text>
</comment>
<evidence type="ECO:0000256" key="3">
    <source>
        <dbReference type="ARBA" id="ARBA00013014"/>
    </source>
</evidence>
<dbReference type="InterPro" id="IPR008927">
    <property type="entry name" value="6-PGluconate_DH-like_C_sf"/>
</dbReference>
<dbReference type="GeneID" id="40266315"/>
<dbReference type="FunFam" id="3.40.50.720:FF:000307">
    <property type="entry name" value="2-dehydropantoate 2-reductase"/>
    <property type="match status" value="1"/>
</dbReference>
<evidence type="ECO:0000256" key="2">
    <source>
        <dbReference type="ARBA" id="ARBA00007870"/>
    </source>
</evidence>
<dbReference type="EMBL" id="CP040330">
    <property type="protein sequence ID" value="QCS43327.1"/>
    <property type="molecule type" value="Genomic_DNA"/>
</dbReference>
<dbReference type="GO" id="GO:0015937">
    <property type="term" value="P:coenzyme A biosynthetic process"/>
    <property type="evidence" value="ECO:0007669"/>
    <property type="project" value="UniProtKB-UniPathway"/>
</dbReference>
<comment type="catalytic activity">
    <reaction evidence="9">
        <text>(R)-pantoate + NADP(+) = 2-dehydropantoate + NADPH + H(+)</text>
        <dbReference type="Rhea" id="RHEA:16233"/>
        <dbReference type="ChEBI" id="CHEBI:11561"/>
        <dbReference type="ChEBI" id="CHEBI:15378"/>
        <dbReference type="ChEBI" id="CHEBI:15980"/>
        <dbReference type="ChEBI" id="CHEBI:57783"/>
        <dbReference type="ChEBI" id="CHEBI:58349"/>
        <dbReference type="EC" id="1.1.1.169"/>
    </reaction>
    <physiologicalReaction direction="right-to-left" evidence="9">
        <dbReference type="Rhea" id="RHEA:16235"/>
    </physiologicalReaction>
</comment>
<comment type="pathway">
    <text evidence="1 12">Cofactor biosynthesis; coenzyme A biosynthesis.</text>
</comment>
<dbReference type="EC" id="1.1.1.169" evidence="3 12"/>
<dbReference type="OrthoDB" id="201845at2157"/>
<dbReference type="InterPro" id="IPR036291">
    <property type="entry name" value="NAD(P)-bd_dom_sf"/>
</dbReference>
<evidence type="ECO:0000259" key="13">
    <source>
        <dbReference type="Pfam" id="PF02558"/>
    </source>
</evidence>
<comment type="similarity">
    <text evidence="2 12">Belongs to the ketopantoate reductase family.</text>
</comment>
<protein>
    <recommendedName>
        <fullName evidence="4 12">2-dehydropantoate 2-reductase</fullName>
        <ecNumber evidence="3 12">1.1.1.169</ecNumber>
    </recommendedName>
    <alternativeName>
        <fullName evidence="8 12">Ketopantoate reductase</fullName>
    </alternativeName>
</protein>
<dbReference type="RefSeq" id="WP_138245789.1">
    <property type="nucleotide sequence ID" value="NZ_CP040330.1"/>
</dbReference>
<dbReference type="NCBIfam" id="NF005091">
    <property type="entry name" value="PRK06522.2-2"/>
    <property type="match status" value="1"/>
</dbReference>
<dbReference type="InterPro" id="IPR003710">
    <property type="entry name" value="ApbA"/>
</dbReference>
<dbReference type="KEGG" id="nvr:FEJ81_13540"/>
<evidence type="ECO:0000313" key="15">
    <source>
        <dbReference type="EMBL" id="QCS43327.1"/>
    </source>
</evidence>
<gene>
    <name evidence="15" type="ORF">FEJ81_13540</name>
</gene>
<dbReference type="Proteomes" id="UP000302218">
    <property type="component" value="Chromosome"/>
</dbReference>
<evidence type="ECO:0000256" key="9">
    <source>
        <dbReference type="ARBA" id="ARBA00047506"/>
    </source>
</evidence>
<evidence type="ECO:0000313" key="16">
    <source>
        <dbReference type="Proteomes" id="UP000302218"/>
    </source>
</evidence>
<feature type="domain" description="Ketopantoate reductase N-terminal" evidence="13">
    <location>
        <begin position="4"/>
        <end position="151"/>
    </location>
</feature>
<proteinExistence type="inferred from homology"/>
<dbReference type="GO" id="GO:0005737">
    <property type="term" value="C:cytoplasm"/>
    <property type="evidence" value="ECO:0007669"/>
    <property type="project" value="TreeGrafter"/>
</dbReference>
<evidence type="ECO:0000256" key="6">
    <source>
        <dbReference type="ARBA" id="ARBA00022993"/>
    </source>
</evidence>
<dbReference type="Pfam" id="PF02558">
    <property type="entry name" value="ApbA"/>
    <property type="match status" value="1"/>
</dbReference>
<evidence type="ECO:0000256" key="1">
    <source>
        <dbReference type="ARBA" id="ARBA00004724"/>
    </source>
</evidence>
<reference evidence="16" key="1">
    <citation type="submission" date="2019-05" db="EMBL/GenBank/DDBJ databases">
        <title>Genome sequence and methylation pattern of the halophilic Archaeon Natrinema versiforme BOL5-4.</title>
        <authorList>
            <person name="DasSarma P."/>
            <person name="Anton B.P."/>
            <person name="DasSarma S.L."/>
            <person name="Martinez F.L."/>
            <person name="Guzman D."/>
            <person name="Roberts R.J."/>
            <person name="DasSarma S."/>
        </authorList>
    </citation>
    <scope>NUCLEOTIDE SEQUENCE [LARGE SCALE GENOMIC DNA]</scope>
    <source>
        <strain evidence="16">BOL5-4</strain>
    </source>
</reference>
<dbReference type="AlphaFoldDB" id="A0A4P8WIP1"/>
<organism evidence="15 16">
    <name type="scientific">Natrinema versiforme</name>
    <dbReference type="NCBI Taxonomy" id="88724"/>
    <lineage>
        <taxon>Archaea</taxon>
        <taxon>Methanobacteriati</taxon>
        <taxon>Methanobacteriota</taxon>
        <taxon>Stenosarchaea group</taxon>
        <taxon>Halobacteria</taxon>
        <taxon>Halobacteriales</taxon>
        <taxon>Natrialbaceae</taxon>
        <taxon>Natrinema</taxon>
    </lineage>
</organism>
<dbReference type="Pfam" id="PF08546">
    <property type="entry name" value="ApbA_C"/>
    <property type="match status" value="1"/>
</dbReference>
<evidence type="ECO:0000256" key="8">
    <source>
        <dbReference type="ARBA" id="ARBA00032024"/>
    </source>
</evidence>
<evidence type="ECO:0000256" key="7">
    <source>
        <dbReference type="ARBA" id="ARBA00023002"/>
    </source>
</evidence>